<feature type="region of interest" description="Disordered" evidence="1">
    <location>
        <begin position="554"/>
        <end position="750"/>
    </location>
</feature>
<keyword evidence="3" id="KW-1185">Reference proteome</keyword>
<evidence type="ECO:0000256" key="1">
    <source>
        <dbReference type="SAM" id="MobiDB-lite"/>
    </source>
</evidence>
<feature type="compositionally biased region" description="Basic and acidic residues" evidence="1">
    <location>
        <begin position="714"/>
        <end position="724"/>
    </location>
</feature>
<feature type="region of interest" description="Disordered" evidence="1">
    <location>
        <begin position="1"/>
        <end position="31"/>
    </location>
</feature>
<sequence length="811" mass="90013">MFVALQNERAPQQPGLRIISSSSGSSSSSFLRGSRVVDAAENNHDHHYQQQQFSNVIVEDHDDDPIMDGRSEVGDWSQQEQDQFISLILPYIRGKKLSQEEIQLIRMEAQEAHLPPECVDRLIEESQEHYQQQQNQQKQVETKHKKREFDNIEEVDESDNIMAYFSRMASLKEGGHFPRLNTEAIGSFVEEDALAEEVEVDLDVGYVNKSFNMPLDTNVIRQMNTWSDDDGESQNMSEDSAFNRYNPMGFSDAASDVVPDTFETELDAFQSLLVGGASTERNDLSIPANVSLDDSGIVNMGDAGKGSRSGDMSSSQRSKSGVSSSSDWDLSSTQSGKTTMYGYGLELDEWKRKKNIALWQPESSAKALVKRGPFFACQTLALQAVADELNGLLFVHPPNRLQSAKAVQNMIERTKESRKRQEVMDLMRHVPEANTSNPRPWQLPYRERCKNSAGYLGVDQYSLIDTASALRVFDSRDVSPWESRDVLQHFLDEQSISLTHNWFGNLRRKRGNDKIKYKPARPSSMPIPTEPSLQSASEEMDDWTEVLSKASKSWKDDEVNRTASMSVSSEESTSQSCDDETTSRFASTNRSERTHSVTFRSSVLTSSQSTTEAKTYNSSTIDHVSMATGTETSTGTSTSSGSGSGQRSGVASMSVDDDIESTGVSEILDADDDDVESAGVSAILDDDGSSSSSSVSQSRTTRDRYSSSFSEEESSTRSEDDDRSNSGSESSGSFCTEDSESTSSCSWEEEVPECGAFVNVKPKLGERVSRVAPDYTSHLLRSRFRKKYLPRGGILAMNNNTKKKNAGNTKK</sequence>
<dbReference type="OrthoDB" id="49008at2759"/>
<feature type="compositionally biased region" description="Low complexity" evidence="1">
    <location>
        <begin position="129"/>
        <end position="139"/>
    </location>
</feature>
<feature type="compositionally biased region" description="Low complexity" evidence="1">
    <location>
        <begin position="628"/>
        <end position="641"/>
    </location>
</feature>
<evidence type="ECO:0000313" key="2">
    <source>
        <dbReference type="EMBL" id="CAB9504522.1"/>
    </source>
</evidence>
<feature type="region of interest" description="Disordered" evidence="1">
    <location>
        <begin position="126"/>
        <end position="146"/>
    </location>
</feature>
<feature type="compositionally biased region" description="Low complexity" evidence="1">
    <location>
        <begin position="309"/>
        <end position="334"/>
    </location>
</feature>
<proteinExistence type="predicted"/>
<protein>
    <submittedName>
        <fullName evidence="2">Uncharacterized protein</fullName>
    </submittedName>
</protein>
<feature type="region of interest" description="Disordered" evidence="1">
    <location>
        <begin position="515"/>
        <end position="542"/>
    </location>
</feature>
<feature type="compositionally biased region" description="Low complexity" evidence="1">
    <location>
        <begin position="564"/>
        <end position="576"/>
    </location>
</feature>
<feature type="region of interest" description="Disordered" evidence="1">
    <location>
        <begin position="297"/>
        <end position="334"/>
    </location>
</feature>
<dbReference type="AlphaFoldDB" id="A0A9N8H9B3"/>
<dbReference type="EMBL" id="CAICTM010000199">
    <property type="protein sequence ID" value="CAB9504522.1"/>
    <property type="molecule type" value="Genomic_DNA"/>
</dbReference>
<feature type="compositionally biased region" description="Low complexity" evidence="1">
    <location>
        <begin position="725"/>
        <end position="746"/>
    </location>
</feature>
<name>A0A9N8H9B3_9STRA</name>
<feature type="compositionally biased region" description="Low complexity" evidence="1">
    <location>
        <begin position="689"/>
        <end position="698"/>
    </location>
</feature>
<reference evidence="2" key="1">
    <citation type="submission" date="2020-06" db="EMBL/GenBank/DDBJ databases">
        <authorList>
            <consortium name="Plant Systems Biology data submission"/>
        </authorList>
    </citation>
    <scope>NUCLEOTIDE SEQUENCE</scope>
    <source>
        <strain evidence="2">D6</strain>
    </source>
</reference>
<accession>A0A9N8H9B3</accession>
<feature type="compositionally biased region" description="Polar residues" evidence="1">
    <location>
        <begin position="596"/>
        <end position="622"/>
    </location>
</feature>
<gene>
    <name evidence="2" type="ORF">SEMRO_200_G084570.1</name>
</gene>
<comment type="caution">
    <text evidence="2">The sequence shown here is derived from an EMBL/GenBank/DDBJ whole genome shotgun (WGS) entry which is preliminary data.</text>
</comment>
<dbReference type="Proteomes" id="UP001153069">
    <property type="component" value="Unassembled WGS sequence"/>
</dbReference>
<evidence type="ECO:0000313" key="3">
    <source>
        <dbReference type="Proteomes" id="UP001153069"/>
    </source>
</evidence>
<feature type="compositionally biased region" description="Low complexity" evidence="1">
    <location>
        <begin position="15"/>
        <end position="31"/>
    </location>
</feature>
<organism evidence="2 3">
    <name type="scientific">Seminavis robusta</name>
    <dbReference type="NCBI Taxonomy" id="568900"/>
    <lineage>
        <taxon>Eukaryota</taxon>
        <taxon>Sar</taxon>
        <taxon>Stramenopiles</taxon>
        <taxon>Ochrophyta</taxon>
        <taxon>Bacillariophyta</taxon>
        <taxon>Bacillariophyceae</taxon>
        <taxon>Bacillariophycidae</taxon>
        <taxon>Naviculales</taxon>
        <taxon>Naviculaceae</taxon>
        <taxon>Seminavis</taxon>
    </lineage>
</organism>